<reference evidence="1 2" key="1">
    <citation type="journal article" date="2016" name="Nat. Commun.">
        <title>Thousands of microbial genomes shed light on interconnected biogeochemical processes in an aquifer system.</title>
        <authorList>
            <person name="Anantharaman K."/>
            <person name="Brown C.T."/>
            <person name="Hug L.A."/>
            <person name="Sharon I."/>
            <person name="Castelle C.J."/>
            <person name="Probst A.J."/>
            <person name="Thomas B.C."/>
            <person name="Singh A."/>
            <person name="Wilkins M.J."/>
            <person name="Karaoz U."/>
            <person name="Brodie E.L."/>
            <person name="Williams K.H."/>
            <person name="Hubbard S.S."/>
            <person name="Banfield J.F."/>
        </authorList>
    </citation>
    <scope>NUCLEOTIDE SEQUENCE [LARGE SCALE GENOMIC DNA]</scope>
</reference>
<evidence type="ECO:0000313" key="1">
    <source>
        <dbReference type="EMBL" id="OGL86965.1"/>
    </source>
</evidence>
<dbReference type="EMBL" id="MGEQ01000003">
    <property type="protein sequence ID" value="OGL86965.1"/>
    <property type="molecule type" value="Genomic_DNA"/>
</dbReference>
<accession>A0A1F7V962</accession>
<name>A0A1F7V962_9BACT</name>
<gene>
    <name evidence="1" type="ORF">A3I41_03355</name>
</gene>
<dbReference type="AlphaFoldDB" id="A0A1F7V962"/>
<evidence type="ECO:0000313" key="2">
    <source>
        <dbReference type="Proteomes" id="UP000176593"/>
    </source>
</evidence>
<comment type="caution">
    <text evidence="1">The sequence shown here is derived from an EMBL/GenBank/DDBJ whole genome shotgun (WGS) entry which is preliminary data.</text>
</comment>
<organism evidence="1 2">
    <name type="scientific">Candidatus Uhrbacteria bacterium RIFCSPLOWO2_02_FULL_48_18</name>
    <dbReference type="NCBI Taxonomy" id="1802408"/>
    <lineage>
        <taxon>Bacteria</taxon>
        <taxon>Candidatus Uhriibacteriota</taxon>
    </lineage>
</organism>
<sequence>MKALVIEGFVLFDIHEPRYKRRELLLERDGTRVSISTYEGKTFINYDEPATNLLSNIEECVLLGEVDVPDDLAVHVFAIIEAKRELQNHTNAFTSIINIPTDSTGVAIDTQGEKKPSERKRIALTQPTDFRPMCLTPFPVGWEMPKPFTPWQRFVRRLRRWMYNTV</sequence>
<proteinExistence type="predicted"/>
<dbReference type="Proteomes" id="UP000176593">
    <property type="component" value="Unassembled WGS sequence"/>
</dbReference>
<protein>
    <submittedName>
        <fullName evidence="1">Uncharacterized protein</fullName>
    </submittedName>
</protein>